<organism evidence="1 2">
    <name type="scientific">Dillenia turbinata</name>
    <dbReference type="NCBI Taxonomy" id="194707"/>
    <lineage>
        <taxon>Eukaryota</taxon>
        <taxon>Viridiplantae</taxon>
        <taxon>Streptophyta</taxon>
        <taxon>Embryophyta</taxon>
        <taxon>Tracheophyta</taxon>
        <taxon>Spermatophyta</taxon>
        <taxon>Magnoliopsida</taxon>
        <taxon>eudicotyledons</taxon>
        <taxon>Gunneridae</taxon>
        <taxon>Pentapetalae</taxon>
        <taxon>Dilleniales</taxon>
        <taxon>Dilleniaceae</taxon>
        <taxon>Dillenia</taxon>
    </lineage>
</organism>
<dbReference type="SUPFAM" id="SSF48371">
    <property type="entry name" value="ARM repeat"/>
    <property type="match status" value="1"/>
</dbReference>
<dbReference type="PANTHER" id="PTHR35834">
    <property type="entry name" value="ARMADILLO-TYPE FOLD PROTEIN-RELATED"/>
    <property type="match status" value="1"/>
</dbReference>
<dbReference type="AlphaFoldDB" id="A0AAN8ZSE6"/>
<dbReference type="InterPro" id="IPR016024">
    <property type="entry name" value="ARM-type_fold"/>
</dbReference>
<dbReference type="EMBL" id="JBAMMX010000003">
    <property type="protein sequence ID" value="KAK6945168.1"/>
    <property type="molecule type" value="Genomic_DNA"/>
</dbReference>
<proteinExistence type="predicted"/>
<keyword evidence="2" id="KW-1185">Reference proteome</keyword>
<sequence>MEEGPGEENQQLLKVLETLKQASHELRANPTPQAYESNSSIRALLELETETDSILSNDPKLQNLSHHLSNLKHLVDNFKKSRGGLSLRYFLNRRASSHEISKIAGEVESEIQAWIDRESIENLLRVLQQSNNEEEKTHHLALFEKRVSQGFNRDLQDLVLKSKLFDQLELILCKFDFSKKLREQAALAILALIKFNKDVFVGQVLMGQTIKALISLSSCSSIKVLCSLIKSIKSPLVDEIESNGDIKKIINLLDSYDLQIRVLAFDCVLEIGYFGRKEAVEAMLKEGLIEKLVEMQRSDLGGDLIETGRAYVVEEDEKEEIIRDGGVERETKRVSRERRFLERHPFASCVARFAVQLEVGEGVRQREKRAFKQEILVRVREASVSDAEAATILAEVLWGASP</sequence>
<name>A0AAN8ZSE6_9MAGN</name>
<dbReference type="Proteomes" id="UP001370490">
    <property type="component" value="Unassembled WGS sequence"/>
</dbReference>
<comment type="caution">
    <text evidence="1">The sequence shown here is derived from an EMBL/GenBank/DDBJ whole genome shotgun (WGS) entry which is preliminary data.</text>
</comment>
<reference evidence="1 2" key="1">
    <citation type="submission" date="2023-12" db="EMBL/GenBank/DDBJ databases">
        <title>A high-quality genome assembly for Dillenia turbinata (Dilleniales).</title>
        <authorList>
            <person name="Chanderbali A."/>
        </authorList>
    </citation>
    <scope>NUCLEOTIDE SEQUENCE [LARGE SCALE GENOMIC DNA]</scope>
    <source>
        <strain evidence="1">LSX21</strain>
        <tissue evidence="1">Leaf</tissue>
    </source>
</reference>
<accession>A0AAN8ZSE6</accession>
<dbReference type="InterPro" id="IPR011989">
    <property type="entry name" value="ARM-like"/>
</dbReference>
<evidence type="ECO:0000313" key="1">
    <source>
        <dbReference type="EMBL" id="KAK6945168.1"/>
    </source>
</evidence>
<protein>
    <submittedName>
        <fullName evidence="1">Uncharacterized protein</fullName>
    </submittedName>
</protein>
<gene>
    <name evidence="1" type="ORF">RJ641_026270</name>
</gene>
<dbReference type="PANTHER" id="PTHR35834:SF2">
    <property type="entry name" value="ATAXIN-10 DOMAIN-CONTAINING PROTEIN"/>
    <property type="match status" value="1"/>
</dbReference>
<evidence type="ECO:0000313" key="2">
    <source>
        <dbReference type="Proteomes" id="UP001370490"/>
    </source>
</evidence>
<dbReference type="Gene3D" id="1.25.10.10">
    <property type="entry name" value="Leucine-rich Repeat Variant"/>
    <property type="match status" value="1"/>
</dbReference>